<evidence type="ECO:0000259" key="1">
    <source>
        <dbReference type="SMART" id="SM01058"/>
    </source>
</evidence>
<evidence type="ECO:0000313" key="2">
    <source>
        <dbReference type="EMBL" id="TCW00541.1"/>
    </source>
</evidence>
<evidence type="ECO:0000313" key="3">
    <source>
        <dbReference type="Proteomes" id="UP000295515"/>
    </source>
</evidence>
<dbReference type="SUPFAM" id="SSF141259">
    <property type="entry name" value="CarD-like"/>
    <property type="match status" value="1"/>
</dbReference>
<dbReference type="Gene3D" id="2.40.10.170">
    <property type="match status" value="1"/>
</dbReference>
<keyword evidence="3" id="KW-1185">Reference proteome</keyword>
<dbReference type="AlphaFoldDB" id="A0A4R3Z5B1"/>
<dbReference type="GO" id="GO:0009303">
    <property type="term" value="P:rRNA transcription"/>
    <property type="evidence" value="ECO:0007669"/>
    <property type="project" value="TreeGrafter"/>
</dbReference>
<dbReference type="Proteomes" id="UP000295515">
    <property type="component" value="Unassembled WGS sequence"/>
</dbReference>
<dbReference type="RefSeq" id="WP_066448382.1">
    <property type="nucleotide sequence ID" value="NZ_CAUWFI010000007.1"/>
</dbReference>
<feature type="domain" description="CarD-like/TRCF RNAP-interacting" evidence="1">
    <location>
        <begin position="1"/>
        <end position="113"/>
    </location>
</feature>
<dbReference type="PANTHER" id="PTHR38447">
    <property type="entry name" value="TRANSCRIPTION FACTOR YDEB-RELATED"/>
    <property type="match status" value="1"/>
</dbReference>
<protein>
    <submittedName>
        <fullName evidence="2">CarD family transcriptional regulator</fullName>
    </submittedName>
</protein>
<dbReference type="PANTHER" id="PTHR38447:SF1">
    <property type="entry name" value="RNA POLYMERASE-BINDING TRANSCRIPTION FACTOR CARD"/>
    <property type="match status" value="1"/>
</dbReference>
<dbReference type="EMBL" id="SMCQ01000007">
    <property type="protein sequence ID" value="TCW00541.1"/>
    <property type="molecule type" value="Genomic_DNA"/>
</dbReference>
<gene>
    <name evidence="2" type="ORF">EDD60_10730</name>
</gene>
<dbReference type="InterPro" id="IPR048792">
    <property type="entry name" value="CarD_C"/>
</dbReference>
<dbReference type="GeneID" id="98915124"/>
<dbReference type="Pfam" id="PF21095">
    <property type="entry name" value="CarD_C"/>
    <property type="match status" value="1"/>
</dbReference>
<dbReference type="InterPro" id="IPR052531">
    <property type="entry name" value="CarD-like_regulator"/>
</dbReference>
<dbReference type="InterPro" id="IPR036101">
    <property type="entry name" value="CarD-like/TRCF_RID_sf"/>
</dbReference>
<comment type="caution">
    <text evidence="2">The sequence shown here is derived from an EMBL/GenBank/DDBJ whole genome shotgun (WGS) entry which is preliminary data.</text>
</comment>
<proteinExistence type="predicted"/>
<dbReference type="Pfam" id="PF02559">
    <property type="entry name" value="CarD_TRCF_RID"/>
    <property type="match status" value="1"/>
</dbReference>
<dbReference type="InterPro" id="IPR003711">
    <property type="entry name" value="CarD-like/TRCF_RID"/>
</dbReference>
<dbReference type="Gene3D" id="1.20.58.1290">
    <property type="entry name" value="CarD-like, C-terminal domain"/>
    <property type="match status" value="1"/>
</dbReference>
<sequence>MYQVNEIILYGSEGICKIDNMMTRHVNGQPIEYYVLKPIKSESSTIYVPTLNEELTKKMKRVLSYQEIIDLIHFIPDSELLWIDNDNLRKERYKGILRDGNRQEIMQLIRTLYLHQLKLKEEGKKFHASDDKFYKDAERILYEEFAYVLNISEEEVVPFICQEIDVKEIA</sequence>
<dbReference type="SMART" id="SM01058">
    <property type="entry name" value="CarD_TRCF"/>
    <property type="match status" value="1"/>
</dbReference>
<reference evidence="2 3" key="1">
    <citation type="submission" date="2019-03" db="EMBL/GenBank/DDBJ databases">
        <title>Genomic Encyclopedia of Type Strains, Phase IV (KMG-IV): sequencing the most valuable type-strain genomes for metagenomic binning, comparative biology and taxonomic classification.</title>
        <authorList>
            <person name="Goeker M."/>
        </authorList>
    </citation>
    <scope>NUCLEOTIDE SEQUENCE [LARGE SCALE GENOMIC DNA]</scope>
    <source>
        <strain evidence="2 3">DSM 29487</strain>
    </source>
</reference>
<name>A0A4R3Z5B1_9FIRM</name>
<organism evidence="2 3">
    <name type="scientific">Longibaculum muris</name>
    <dbReference type="NCBI Taxonomy" id="1796628"/>
    <lineage>
        <taxon>Bacteria</taxon>
        <taxon>Bacillati</taxon>
        <taxon>Bacillota</taxon>
        <taxon>Erysipelotrichia</taxon>
        <taxon>Erysipelotrichales</taxon>
        <taxon>Coprobacillaceae</taxon>
        <taxon>Longibaculum</taxon>
    </lineage>
</organism>
<accession>A0A4R3Z5B1</accession>
<dbReference type="InterPro" id="IPR042215">
    <property type="entry name" value="CarD-like_C"/>
</dbReference>